<accession>G2YAQ5</accession>
<evidence type="ECO:0000313" key="1">
    <source>
        <dbReference type="EMBL" id="CCD34296.1"/>
    </source>
</evidence>
<reference evidence="2" key="1">
    <citation type="journal article" date="2011" name="PLoS Genet.">
        <title>Genomic analysis of the necrotrophic fungal pathogens Sclerotinia sclerotiorum and Botrytis cinerea.</title>
        <authorList>
            <person name="Amselem J."/>
            <person name="Cuomo C.A."/>
            <person name="van Kan J.A."/>
            <person name="Viaud M."/>
            <person name="Benito E.P."/>
            <person name="Couloux A."/>
            <person name="Coutinho P.M."/>
            <person name="de Vries R.P."/>
            <person name="Dyer P.S."/>
            <person name="Fillinger S."/>
            <person name="Fournier E."/>
            <person name="Gout L."/>
            <person name="Hahn M."/>
            <person name="Kohn L."/>
            <person name="Lapalu N."/>
            <person name="Plummer K.M."/>
            <person name="Pradier J.M."/>
            <person name="Quevillon E."/>
            <person name="Sharon A."/>
            <person name="Simon A."/>
            <person name="ten Have A."/>
            <person name="Tudzynski B."/>
            <person name="Tudzynski P."/>
            <person name="Wincker P."/>
            <person name="Andrew M."/>
            <person name="Anthouard V."/>
            <person name="Beever R.E."/>
            <person name="Beffa R."/>
            <person name="Benoit I."/>
            <person name="Bouzid O."/>
            <person name="Brault B."/>
            <person name="Chen Z."/>
            <person name="Choquer M."/>
            <person name="Collemare J."/>
            <person name="Cotton P."/>
            <person name="Danchin E.G."/>
            <person name="Da Silva C."/>
            <person name="Gautier A."/>
            <person name="Giraud C."/>
            <person name="Giraud T."/>
            <person name="Gonzalez C."/>
            <person name="Grossetete S."/>
            <person name="Guldener U."/>
            <person name="Henrissat B."/>
            <person name="Howlett B.J."/>
            <person name="Kodira C."/>
            <person name="Kretschmer M."/>
            <person name="Lappartient A."/>
            <person name="Leroch M."/>
            <person name="Levis C."/>
            <person name="Mauceli E."/>
            <person name="Neuveglise C."/>
            <person name="Oeser B."/>
            <person name="Pearson M."/>
            <person name="Poulain J."/>
            <person name="Poussereau N."/>
            <person name="Quesneville H."/>
            <person name="Rascle C."/>
            <person name="Schumacher J."/>
            <person name="Segurens B."/>
            <person name="Sexton A."/>
            <person name="Silva E."/>
            <person name="Sirven C."/>
            <person name="Soanes D.M."/>
            <person name="Talbot N.J."/>
            <person name="Templeton M."/>
            <person name="Yandava C."/>
            <person name="Yarden O."/>
            <person name="Zeng Q."/>
            <person name="Rollins J.A."/>
            <person name="Lebrun M.H."/>
            <person name="Dickman M."/>
        </authorList>
    </citation>
    <scope>NUCLEOTIDE SEQUENCE [LARGE SCALE GENOMIC DNA]</scope>
    <source>
        <strain evidence="2">T4</strain>
    </source>
</reference>
<dbReference type="Proteomes" id="UP000008177">
    <property type="component" value="Unplaced contigs"/>
</dbReference>
<proteinExistence type="predicted"/>
<gene>
    <name evidence="1" type="ORF">BofuT4_uP026800.1</name>
</gene>
<protein>
    <submittedName>
        <fullName evidence="1">Uncharacterized protein</fullName>
    </submittedName>
</protein>
<dbReference type="AlphaFoldDB" id="G2YAQ5"/>
<dbReference type="InParanoid" id="G2YAQ5"/>
<organism evidence="1 2">
    <name type="scientific">Botryotinia fuckeliana (strain T4)</name>
    <name type="common">Noble rot fungus</name>
    <name type="synonym">Botrytis cinerea</name>
    <dbReference type="NCBI Taxonomy" id="999810"/>
    <lineage>
        <taxon>Eukaryota</taxon>
        <taxon>Fungi</taxon>
        <taxon>Dikarya</taxon>
        <taxon>Ascomycota</taxon>
        <taxon>Pezizomycotina</taxon>
        <taxon>Leotiomycetes</taxon>
        <taxon>Helotiales</taxon>
        <taxon>Sclerotiniaceae</taxon>
        <taxon>Botrytis</taxon>
    </lineage>
</organism>
<name>G2YAQ5_BOTF4</name>
<evidence type="ECO:0000313" key="2">
    <source>
        <dbReference type="Proteomes" id="UP000008177"/>
    </source>
</evidence>
<sequence>MGYPSLQTHAGRLQTSTPICGYQYGFEEATPLNRGKYQQEGERASEGILDRRPRNLALREVMSICEAGIS</sequence>
<dbReference type="HOGENOM" id="CLU_2757500_0_0_1"/>
<dbReference type="EMBL" id="FQ790307">
    <property type="protein sequence ID" value="CCD34296.1"/>
    <property type="molecule type" value="Genomic_DNA"/>
</dbReference>